<organism evidence="1 2">
    <name type="scientific">Hyalangium minutum</name>
    <dbReference type="NCBI Taxonomy" id="394096"/>
    <lineage>
        <taxon>Bacteria</taxon>
        <taxon>Pseudomonadati</taxon>
        <taxon>Myxococcota</taxon>
        <taxon>Myxococcia</taxon>
        <taxon>Myxococcales</taxon>
        <taxon>Cystobacterineae</taxon>
        <taxon>Archangiaceae</taxon>
        <taxon>Hyalangium</taxon>
    </lineage>
</organism>
<dbReference type="GO" id="GO:0042742">
    <property type="term" value="P:defense response to bacterium"/>
    <property type="evidence" value="ECO:0007669"/>
    <property type="project" value="InterPro"/>
</dbReference>
<dbReference type="RefSeq" id="WP_044188755.1">
    <property type="nucleotide sequence ID" value="NZ_JMCB01000006.1"/>
</dbReference>
<reference evidence="1 2" key="1">
    <citation type="submission" date="2014-04" db="EMBL/GenBank/DDBJ databases">
        <title>Genome assembly of Hyalangium minutum DSM 14724.</title>
        <authorList>
            <person name="Sharma G."/>
            <person name="Subramanian S."/>
        </authorList>
    </citation>
    <scope>NUCLEOTIDE SEQUENCE [LARGE SCALE GENOMIC DNA]</scope>
    <source>
        <strain evidence="1 2">DSM 14724</strain>
    </source>
</reference>
<evidence type="ECO:0000313" key="2">
    <source>
        <dbReference type="Proteomes" id="UP000028725"/>
    </source>
</evidence>
<evidence type="ECO:0008006" key="3">
    <source>
        <dbReference type="Google" id="ProtNLM"/>
    </source>
</evidence>
<protein>
    <recommendedName>
        <fullName evidence="3">Mersacidin/lichenicidin family type 2 lantibiotic</fullName>
    </recommendedName>
</protein>
<accession>A0A085WKH9</accession>
<dbReference type="AlphaFoldDB" id="A0A085WKH9"/>
<dbReference type="OrthoDB" id="896929at2"/>
<evidence type="ECO:0000313" key="1">
    <source>
        <dbReference type="EMBL" id="KFE68192.1"/>
    </source>
</evidence>
<dbReference type="NCBIfam" id="TIGR03898">
    <property type="entry name" value="lanti_MRSA_kill"/>
    <property type="match status" value="1"/>
</dbReference>
<dbReference type="EMBL" id="JMCB01000006">
    <property type="protein sequence ID" value="KFE68192.1"/>
    <property type="molecule type" value="Genomic_DNA"/>
</dbReference>
<keyword evidence="2" id="KW-1185">Reference proteome</keyword>
<name>A0A085WKH9_9BACT</name>
<sequence length="99" mass="11031">MKRETIIRAWKDPEFRASLSTEERSSLPECPAGPAFTELNERDLDDAVGGGVLNYDFDGCICSPYTGGTTTRTWTTTRQLTLNQLDLVTVNPVTLTRTF</sequence>
<proteinExistence type="predicted"/>
<dbReference type="InterPro" id="IPR027635">
    <property type="entry name" value="Lantibiotic2_lead_pep_dom"/>
</dbReference>
<dbReference type="STRING" id="394096.DB31_7429"/>
<dbReference type="Proteomes" id="UP000028725">
    <property type="component" value="Unassembled WGS sequence"/>
</dbReference>
<gene>
    <name evidence="1" type="ORF">DB31_7429</name>
</gene>
<comment type="caution">
    <text evidence="1">The sequence shown here is derived from an EMBL/GenBank/DDBJ whole genome shotgun (WGS) entry which is preliminary data.</text>
</comment>